<evidence type="ECO:0000313" key="3">
    <source>
        <dbReference type="Proteomes" id="UP000635477"/>
    </source>
</evidence>
<reference evidence="2" key="1">
    <citation type="journal article" date="2020" name="BMC Genomics">
        <title>Correction to: Identification and distribution of gene clusters required for synthesis of sphingolipid metabolism inhibitors in diverse species of the filamentous fungus Fusarium.</title>
        <authorList>
            <person name="Kim H.S."/>
            <person name="Lohmar J.M."/>
            <person name="Busman M."/>
            <person name="Brown D.W."/>
            <person name="Naumann T.A."/>
            <person name="Divon H.H."/>
            <person name="Lysoe E."/>
            <person name="Uhlig S."/>
            <person name="Proctor R.H."/>
        </authorList>
    </citation>
    <scope>NUCLEOTIDE SEQUENCE</scope>
    <source>
        <strain evidence="2">NRRL 22465</strain>
    </source>
</reference>
<proteinExistence type="predicted"/>
<gene>
    <name evidence="2" type="ORF">FZEAL_1175</name>
</gene>
<feature type="compositionally biased region" description="Polar residues" evidence="1">
    <location>
        <begin position="252"/>
        <end position="281"/>
    </location>
</feature>
<protein>
    <submittedName>
        <fullName evidence="2">Uncharacterized protein</fullName>
    </submittedName>
</protein>
<feature type="compositionally biased region" description="Basic and acidic residues" evidence="1">
    <location>
        <begin position="213"/>
        <end position="233"/>
    </location>
</feature>
<dbReference type="AlphaFoldDB" id="A0A8H4UTC2"/>
<feature type="region of interest" description="Disordered" evidence="1">
    <location>
        <begin position="89"/>
        <end position="281"/>
    </location>
</feature>
<comment type="caution">
    <text evidence="2">The sequence shown here is derived from an EMBL/GenBank/DDBJ whole genome shotgun (WGS) entry which is preliminary data.</text>
</comment>
<sequence length="281" mass="29311">MLSCAGLGGNTRARFCTGLAICDNSASLPRVLDLNSTPKRNLSSEQPAREISMYRGAFPIELSNSFAYRDGSSFVPVLFLTFLTTTEPNTLKPHINTTMSSNKAPSHGTKVDLGQNAPSKTEGAGTVTSESLAAESNKEGGDFASNTGIHSENQSSSKPTSTENSSAGRDTTSTSTSTGAAPQSSSGSNSSAGTAPSYVENQSIKASGPHGKNLKEGDWDESKVEDGLKKALESEPGSENDPSRLAEEQIQHKQSATGTGPRQGEVTNKTAFDSLNAETPS</sequence>
<keyword evidence="3" id="KW-1185">Reference proteome</keyword>
<dbReference type="Proteomes" id="UP000635477">
    <property type="component" value="Unassembled WGS sequence"/>
</dbReference>
<dbReference type="EMBL" id="JABEYC010000065">
    <property type="protein sequence ID" value="KAF4983446.1"/>
    <property type="molecule type" value="Genomic_DNA"/>
</dbReference>
<feature type="compositionally biased region" description="Low complexity" evidence="1">
    <location>
        <begin position="155"/>
        <end position="197"/>
    </location>
</feature>
<evidence type="ECO:0000313" key="2">
    <source>
        <dbReference type="EMBL" id="KAF4983446.1"/>
    </source>
</evidence>
<evidence type="ECO:0000256" key="1">
    <source>
        <dbReference type="SAM" id="MobiDB-lite"/>
    </source>
</evidence>
<name>A0A8H4UTC2_9HYPO</name>
<feature type="compositionally biased region" description="Polar residues" evidence="1">
    <location>
        <begin position="95"/>
        <end position="104"/>
    </location>
</feature>
<feature type="compositionally biased region" description="Polar residues" evidence="1">
    <location>
        <begin position="144"/>
        <end position="154"/>
    </location>
</feature>
<feature type="compositionally biased region" description="Basic and acidic residues" evidence="1">
    <location>
        <begin position="241"/>
        <end position="251"/>
    </location>
</feature>
<organism evidence="2 3">
    <name type="scientific">Fusarium zealandicum</name>
    <dbReference type="NCBI Taxonomy" id="1053134"/>
    <lineage>
        <taxon>Eukaryota</taxon>
        <taxon>Fungi</taxon>
        <taxon>Dikarya</taxon>
        <taxon>Ascomycota</taxon>
        <taxon>Pezizomycotina</taxon>
        <taxon>Sordariomycetes</taxon>
        <taxon>Hypocreomycetidae</taxon>
        <taxon>Hypocreales</taxon>
        <taxon>Nectriaceae</taxon>
        <taxon>Fusarium</taxon>
        <taxon>Fusarium staphyleae species complex</taxon>
    </lineage>
</organism>
<dbReference type="OrthoDB" id="5383057at2759"/>
<accession>A0A8H4UTC2</accession>
<reference evidence="2" key="2">
    <citation type="submission" date="2020-05" db="EMBL/GenBank/DDBJ databases">
        <authorList>
            <person name="Kim H.-S."/>
            <person name="Proctor R.H."/>
            <person name="Brown D.W."/>
        </authorList>
    </citation>
    <scope>NUCLEOTIDE SEQUENCE</scope>
    <source>
        <strain evidence="2">NRRL 22465</strain>
    </source>
</reference>